<protein>
    <submittedName>
        <fullName evidence="1">Uncharacterized protein</fullName>
    </submittedName>
</protein>
<organism evidence="1 2">
    <name type="scientific">Naganishia cerealis</name>
    <dbReference type="NCBI Taxonomy" id="610337"/>
    <lineage>
        <taxon>Eukaryota</taxon>
        <taxon>Fungi</taxon>
        <taxon>Dikarya</taxon>
        <taxon>Basidiomycota</taxon>
        <taxon>Agaricomycotina</taxon>
        <taxon>Tremellomycetes</taxon>
        <taxon>Filobasidiales</taxon>
        <taxon>Filobasidiaceae</taxon>
        <taxon>Naganishia</taxon>
    </lineage>
</organism>
<reference evidence="1" key="1">
    <citation type="submission" date="2023-04" db="EMBL/GenBank/DDBJ databases">
        <title>Draft Genome sequencing of Naganishia species isolated from polar environments using Oxford Nanopore Technology.</title>
        <authorList>
            <person name="Leo P."/>
            <person name="Venkateswaran K."/>
        </authorList>
    </citation>
    <scope>NUCLEOTIDE SEQUENCE</scope>
    <source>
        <strain evidence="1">MNA-CCFEE 5261</strain>
    </source>
</reference>
<accession>A0ACC2WEL3</accession>
<comment type="caution">
    <text evidence="1">The sequence shown here is derived from an EMBL/GenBank/DDBJ whole genome shotgun (WGS) entry which is preliminary data.</text>
</comment>
<dbReference type="Proteomes" id="UP001241377">
    <property type="component" value="Unassembled WGS sequence"/>
</dbReference>
<evidence type="ECO:0000313" key="2">
    <source>
        <dbReference type="Proteomes" id="UP001241377"/>
    </source>
</evidence>
<keyword evidence="2" id="KW-1185">Reference proteome</keyword>
<name>A0ACC2WEL3_9TREE</name>
<sequence>MGSSWNGSDEPFEVASTSIKQDNSLPVELSNTFSIGSKSDATTSVSERAKWVSELVKGCENAIKKSYQDRFNEYPSPPESERPSSSEATPAHTVDEDFPLPEPIPVTELAPYTPRMHLTPKTVTTLNRAHRCGLGELHDGKKEVRAVQSCRFVEGYELQRLECPPDEINNALAAALKANEEEKSKR</sequence>
<evidence type="ECO:0000313" key="1">
    <source>
        <dbReference type="EMBL" id="KAJ9109848.1"/>
    </source>
</evidence>
<gene>
    <name evidence="1" type="ORF">QFC19_001827</name>
</gene>
<proteinExistence type="predicted"/>
<dbReference type="EMBL" id="JASBWR010000015">
    <property type="protein sequence ID" value="KAJ9109848.1"/>
    <property type="molecule type" value="Genomic_DNA"/>
</dbReference>